<evidence type="ECO:0000313" key="8">
    <source>
        <dbReference type="EMBL" id="MBO3742971.1"/>
    </source>
</evidence>
<keyword evidence="2" id="KW-0433">Leucine-rich repeat</keyword>
<protein>
    <submittedName>
        <fullName evidence="8">Leucine-rich repeat domain-containing protein</fullName>
    </submittedName>
</protein>
<comment type="caution">
    <text evidence="8">The sequence shown here is derived from an EMBL/GenBank/DDBJ whole genome shotgun (WGS) entry which is preliminary data.</text>
</comment>
<dbReference type="SMART" id="SM00369">
    <property type="entry name" value="LRR_TYP"/>
    <property type="match status" value="3"/>
</dbReference>
<dbReference type="SUPFAM" id="SSF161111">
    <property type="entry name" value="Cation efflux protein transmembrane domain-like"/>
    <property type="match status" value="1"/>
</dbReference>
<sequence length="944" mass="102085">MNSPINLTVSPRRRAQLNRRSLNLAYATAGYNLAEGVVAVTAGTAASSTALLGFGLDSFVEVSSALVVVWQFRSRVPEARERLALRLIAVSFFALAAWVTVDAARSLLGAEQAGTSPVGIAVAATSVVVMPLRRHDCSADLDDGYRNARPRFRKVVPGCHTRRPDGRTGSVRRMWQDVAAVRECLRTGQAAALARSLKRENAATWRALEPVERRQILAAGSASKREEVAGFASAGRVAEAPVLFDDLVTLPDLRAKTYCAALETLYHEYADPIDPERARVYLAAALPHGPAYPKIFHCAARVYFALGDRDRVVRMVAAGKRHDGSLWLIRDDMALAPMWSHPGYAELFAHLDPPLFRGMEAARAAGPAAVRRLRAGGRPGARLREFVNLEWVDVWGDDEETLAALADLPRLARLEVSAHARGPLPTGTLTRLVQVPSLEEFTFERGGEAVRPGQIRALRTDFARRDLPAPERLLHVALLFGTGDGTAEQSGVRDLVAAMDSGVPAVRQAAQRLLADRLTVPEGGLRPGDGVLPAGKINSDLAVLADRLAELGATLQRRPGPATRLVVVGEQHKGRALAHLDAGVPLILESQLRDLLDRVAPQPLSGVAGEGEELAARLRALLTSPDEATIKLAVDLARQGGLPPGLLEELIVVGKDTRLGRPVRSGAQKLLAEHAPAALRDALAGAFARTNVFRDSATSWDVMSAVHDLAELCPGTIDGVRLLTLLIARRDPDRFGRRLDVSGGWMTFTHLPPYVLDLTDLGHLRIEQAGLVELPDDIGRLTGLHTLDLGRNRLTSLPAGIAELRDLRHLDLSNNHLAQVPEVLFAMGGLVRLSLGLSNWKPPWPVHLTTLPDRFDGLTGLAHLDISHQHVAALPDSMGAMPNLVGLNLRGTRLRRLPDWLTGLPKLRQLLLEGASLDDDATNRDLIARLRGRGVTVRTDLADA</sequence>
<keyword evidence="4" id="KW-0677">Repeat</keyword>
<feature type="transmembrane region" description="Helical" evidence="7">
    <location>
        <begin position="83"/>
        <end position="101"/>
    </location>
</feature>
<dbReference type="InterPro" id="IPR027469">
    <property type="entry name" value="Cation_efflux_TMD_sf"/>
</dbReference>
<dbReference type="InterPro" id="IPR032675">
    <property type="entry name" value="LRR_dom_sf"/>
</dbReference>
<feature type="transmembrane region" description="Helical" evidence="7">
    <location>
        <begin position="21"/>
        <end position="45"/>
    </location>
</feature>
<dbReference type="PANTHER" id="PTHR48051:SF1">
    <property type="entry name" value="RAS SUPPRESSOR PROTEIN 1"/>
    <property type="match status" value="1"/>
</dbReference>
<keyword evidence="5 7" id="KW-1133">Transmembrane helix</keyword>
<keyword evidence="6 7" id="KW-0472">Membrane</keyword>
<dbReference type="Gene3D" id="3.80.10.10">
    <property type="entry name" value="Ribonuclease Inhibitor"/>
    <property type="match status" value="1"/>
</dbReference>
<dbReference type="InterPro" id="IPR001611">
    <property type="entry name" value="Leu-rich_rpt"/>
</dbReference>
<feature type="transmembrane region" description="Helical" evidence="7">
    <location>
        <begin position="51"/>
        <end position="71"/>
    </location>
</feature>
<dbReference type="EMBL" id="JAGFNS010000033">
    <property type="protein sequence ID" value="MBO3742971.1"/>
    <property type="molecule type" value="Genomic_DNA"/>
</dbReference>
<keyword evidence="9" id="KW-1185">Reference proteome</keyword>
<name>A0ABS3UWR1_9ACTN</name>
<dbReference type="PROSITE" id="PS51450">
    <property type="entry name" value="LRR"/>
    <property type="match status" value="2"/>
</dbReference>
<evidence type="ECO:0000256" key="7">
    <source>
        <dbReference type="SAM" id="Phobius"/>
    </source>
</evidence>
<proteinExistence type="predicted"/>
<evidence type="ECO:0000256" key="3">
    <source>
        <dbReference type="ARBA" id="ARBA00022692"/>
    </source>
</evidence>
<reference evidence="8 9" key="1">
    <citation type="submission" date="2021-03" db="EMBL/GenBank/DDBJ databases">
        <title>Actinoplanes flavus sp. nov., a novel actinomycete isolated from Coconut Palm rhizosphere soil.</title>
        <authorList>
            <person name="Luo X."/>
        </authorList>
    </citation>
    <scope>NUCLEOTIDE SEQUENCE [LARGE SCALE GENOMIC DNA]</scope>
    <source>
        <strain evidence="8 9">NEAU-H7</strain>
    </source>
</reference>
<dbReference type="Proteomes" id="UP000679690">
    <property type="component" value="Unassembled WGS sequence"/>
</dbReference>
<evidence type="ECO:0000256" key="5">
    <source>
        <dbReference type="ARBA" id="ARBA00022989"/>
    </source>
</evidence>
<comment type="subcellular location">
    <subcellularLocation>
        <location evidence="1">Membrane</location>
        <topology evidence="1">Multi-pass membrane protein</topology>
    </subcellularLocation>
</comment>
<dbReference type="InterPro" id="IPR050216">
    <property type="entry name" value="LRR_domain-containing"/>
</dbReference>
<dbReference type="SUPFAM" id="SSF52058">
    <property type="entry name" value="L domain-like"/>
    <property type="match status" value="1"/>
</dbReference>
<dbReference type="PANTHER" id="PTHR48051">
    <property type="match status" value="1"/>
</dbReference>
<evidence type="ECO:0000256" key="4">
    <source>
        <dbReference type="ARBA" id="ARBA00022737"/>
    </source>
</evidence>
<dbReference type="Pfam" id="PF13855">
    <property type="entry name" value="LRR_8"/>
    <property type="match status" value="2"/>
</dbReference>
<organism evidence="8 9">
    <name type="scientific">Actinoplanes flavus</name>
    <dbReference type="NCBI Taxonomy" id="2820290"/>
    <lineage>
        <taxon>Bacteria</taxon>
        <taxon>Bacillati</taxon>
        <taxon>Actinomycetota</taxon>
        <taxon>Actinomycetes</taxon>
        <taxon>Micromonosporales</taxon>
        <taxon>Micromonosporaceae</taxon>
        <taxon>Actinoplanes</taxon>
    </lineage>
</organism>
<evidence type="ECO:0000256" key="6">
    <source>
        <dbReference type="ARBA" id="ARBA00023136"/>
    </source>
</evidence>
<evidence type="ECO:0000256" key="1">
    <source>
        <dbReference type="ARBA" id="ARBA00004141"/>
    </source>
</evidence>
<evidence type="ECO:0000256" key="2">
    <source>
        <dbReference type="ARBA" id="ARBA00022614"/>
    </source>
</evidence>
<dbReference type="InterPro" id="IPR003591">
    <property type="entry name" value="Leu-rich_rpt_typical-subtyp"/>
</dbReference>
<gene>
    <name evidence="8" type="ORF">J5X75_36255</name>
</gene>
<keyword evidence="3 7" id="KW-0812">Transmembrane</keyword>
<evidence type="ECO:0000313" key="9">
    <source>
        <dbReference type="Proteomes" id="UP000679690"/>
    </source>
</evidence>
<accession>A0ABS3UWR1</accession>